<dbReference type="AlphaFoldDB" id="A0A4V5N4N0"/>
<evidence type="ECO:0000256" key="3">
    <source>
        <dbReference type="ARBA" id="ARBA00005229"/>
    </source>
</evidence>
<evidence type="ECO:0000256" key="6">
    <source>
        <dbReference type="ARBA" id="ARBA00023242"/>
    </source>
</evidence>
<comment type="subcellular location">
    <subcellularLocation>
        <location evidence="2">Cytoplasm</location>
    </subcellularLocation>
    <subcellularLocation>
        <location evidence="1">Nucleus</location>
    </subcellularLocation>
</comment>
<dbReference type="CDD" id="cd11692">
    <property type="entry name" value="HRI1_N_like"/>
    <property type="match status" value="1"/>
</dbReference>
<keyword evidence="8" id="KW-1185">Reference proteome</keyword>
<reference evidence="7 8" key="1">
    <citation type="submission" date="2017-03" db="EMBL/GenBank/DDBJ databases">
        <title>Genomes of endolithic fungi from Antarctica.</title>
        <authorList>
            <person name="Coleine C."/>
            <person name="Masonjones S."/>
            <person name="Stajich J.E."/>
        </authorList>
    </citation>
    <scope>NUCLEOTIDE SEQUENCE [LARGE SCALE GENOMIC DNA]</scope>
    <source>
        <strain evidence="7 8">CCFEE 6315</strain>
    </source>
</reference>
<keyword evidence="6" id="KW-0539">Nucleus</keyword>
<sequence length="248" mass="28319">MAPSISIREHIRWLPERESEPTSTLVLTSPENRFVDIRILKPRFFGVNEDGEGHVKSHSQWHHWVDSRSNNAEEIVDEGDMYPIEGGERTLEKGKMVNPSTGLLTDYEEVWRDEKVIATPSKDCDVDEGIEKDVKDMAAEGVEKGSEEGVNGDRSRMCVVLILDDPASQARGMVVRVGQYCQAVLRVADHFSLERWQWLDKQDGWRRECRIGSMWVPCGSTFDEARVKLGGKVRYGDYVWEVVELSCF</sequence>
<dbReference type="InterPro" id="IPR031818">
    <property type="entry name" value="Hri1"/>
</dbReference>
<proteinExistence type="inferred from homology"/>
<name>A0A4V5N4N0_9PEZI</name>
<comment type="similarity">
    <text evidence="3">Belongs to the HRI1 family.</text>
</comment>
<evidence type="ECO:0000256" key="1">
    <source>
        <dbReference type="ARBA" id="ARBA00004123"/>
    </source>
</evidence>
<dbReference type="Pfam" id="PF16815">
    <property type="entry name" value="HRI1"/>
    <property type="match status" value="1"/>
</dbReference>
<evidence type="ECO:0000313" key="7">
    <source>
        <dbReference type="EMBL" id="TKA28429.1"/>
    </source>
</evidence>
<evidence type="ECO:0000256" key="5">
    <source>
        <dbReference type="ARBA" id="ARBA00022490"/>
    </source>
</evidence>
<gene>
    <name evidence="7" type="ORF">B0A50_03896</name>
</gene>
<dbReference type="CDD" id="cd11693">
    <property type="entry name" value="HRI1_C_like"/>
    <property type="match status" value="1"/>
</dbReference>
<organism evidence="7 8">
    <name type="scientific">Salinomyces thailandicus</name>
    <dbReference type="NCBI Taxonomy" id="706561"/>
    <lineage>
        <taxon>Eukaryota</taxon>
        <taxon>Fungi</taxon>
        <taxon>Dikarya</taxon>
        <taxon>Ascomycota</taxon>
        <taxon>Pezizomycotina</taxon>
        <taxon>Dothideomycetes</taxon>
        <taxon>Dothideomycetidae</taxon>
        <taxon>Mycosphaerellales</taxon>
        <taxon>Teratosphaeriaceae</taxon>
        <taxon>Salinomyces</taxon>
    </lineage>
</organism>
<dbReference type="EMBL" id="NAJL01000018">
    <property type="protein sequence ID" value="TKA28429.1"/>
    <property type="molecule type" value="Genomic_DNA"/>
</dbReference>
<dbReference type="InterPro" id="IPR038744">
    <property type="entry name" value="Hri1_N"/>
</dbReference>
<dbReference type="Proteomes" id="UP000308549">
    <property type="component" value="Unassembled WGS sequence"/>
</dbReference>
<dbReference type="GO" id="GO:0005737">
    <property type="term" value="C:cytoplasm"/>
    <property type="evidence" value="ECO:0007669"/>
    <property type="project" value="UniProtKB-SubCell"/>
</dbReference>
<protein>
    <recommendedName>
        <fullName evidence="4">Protein HRI1</fullName>
    </recommendedName>
</protein>
<evidence type="ECO:0000256" key="4">
    <source>
        <dbReference type="ARBA" id="ARBA00017063"/>
    </source>
</evidence>
<accession>A0A4V5N4N0</accession>
<dbReference type="InterPro" id="IPR043047">
    <property type="entry name" value="Hri1_N_sf"/>
</dbReference>
<dbReference type="Gene3D" id="2.40.128.320">
    <property type="entry name" value="Protein HRI1, N-terminal domain"/>
    <property type="match status" value="1"/>
</dbReference>
<evidence type="ECO:0000313" key="8">
    <source>
        <dbReference type="Proteomes" id="UP000308549"/>
    </source>
</evidence>
<keyword evidence="5" id="KW-0963">Cytoplasm</keyword>
<dbReference type="OrthoDB" id="4045395at2759"/>
<evidence type="ECO:0000256" key="2">
    <source>
        <dbReference type="ARBA" id="ARBA00004496"/>
    </source>
</evidence>
<dbReference type="GO" id="GO:0005634">
    <property type="term" value="C:nucleus"/>
    <property type="evidence" value="ECO:0007669"/>
    <property type="project" value="UniProtKB-SubCell"/>
</dbReference>
<comment type="caution">
    <text evidence="7">The sequence shown here is derived from an EMBL/GenBank/DDBJ whole genome shotgun (WGS) entry which is preliminary data.</text>
</comment>